<keyword evidence="6 10" id="KW-0560">Oxidoreductase</keyword>
<keyword evidence="5" id="KW-0671">Queuosine biosynthesis</keyword>
<dbReference type="SUPFAM" id="SSF46548">
    <property type="entry name" value="alpha-helical ferredoxin"/>
    <property type="match status" value="1"/>
</dbReference>
<evidence type="ECO:0000259" key="9">
    <source>
        <dbReference type="PROSITE" id="PS51379"/>
    </source>
</evidence>
<evidence type="ECO:0000313" key="11">
    <source>
        <dbReference type="Proteomes" id="UP000544222"/>
    </source>
</evidence>
<dbReference type="GO" id="GO:0052693">
    <property type="term" value="F:epoxyqueuosine reductase activity"/>
    <property type="evidence" value="ECO:0007669"/>
    <property type="project" value="UniProtKB-EC"/>
</dbReference>
<dbReference type="InterPro" id="IPR017900">
    <property type="entry name" value="4Fe4S_Fe_S_CS"/>
</dbReference>
<dbReference type="PROSITE" id="PS51379">
    <property type="entry name" value="4FE4S_FER_2"/>
    <property type="match status" value="1"/>
</dbReference>
<dbReference type="InterPro" id="IPR004453">
    <property type="entry name" value="QueG"/>
</dbReference>
<keyword evidence="11" id="KW-1185">Reference proteome</keyword>
<dbReference type="Pfam" id="PF13484">
    <property type="entry name" value="Fer4_16"/>
    <property type="match status" value="1"/>
</dbReference>
<evidence type="ECO:0000256" key="4">
    <source>
        <dbReference type="ARBA" id="ARBA00022723"/>
    </source>
</evidence>
<keyword evidence="8" id="KW-0411">Iron-sulfur</keyword>
<evidence type="ECO:0000256" key="5">
    <source>
        <dbReference type="ARBA" id="ARBA00022785"/>
    </source>
</evidence>
<evidence type="ECO:0000313" key="10">
    <source>
        <dbReference type="EMBL" id="MBB3188182.1"/>
    </source>
</evidence>
<keyword evidence="4" id="KW-0479">Metal-binding</keyword>
<evidence type="ECO:0000256" key="6">
    <source>
        <dbReference type="ARBA" id="ARBA00023002"/>
    </source>
</evidence>
<evidence type="ECO:0000256" key="8">
    <source>
        <dbReference type="ARBA" id="ARBA00023014"/>
    </source>
</evidence>
<dbReference type="AlphaFoldDB" id="A0A7W5DSD4"/>
<dbReference type="PANTHER" id="PTHR30002">
    <property type="entry name" value="EPOXYQUEUOSINE REDUCTASE"/>
    <property type="match status" value="1"/>
</dbReference>
<keyword evidence="7" id="KW-0408">Iron</keyword>
<dbReference type="InterPro" id="IPR013542">
    <property type="entry name" value="QueG_DUF1730"/>
</dbReference>
<dbReference type="InterPro" id="IPR017896">
    <property type="entry name" value="4Fe4S_Fe-S-bd"/>
</dbReference>
<dbReference type="Gene3D" id="3.30.70.20">
    <property type="match status" value="1"/>
</dbReference>
<dbReference type="PANTHER" id="PTHR30002:SF4">
    <property type="entry name" value="EPOXYQUEUOSINE REDUCTASE"/>
    <property type="match status" value="1"/>
</dbReference>
<dbReference type="GO" id="GO:0046872">
    <property type="term" value="F:metal ion binding"/>
    <property type="evidence" value="ECO:0007669"/>
    <property type="project" value="UniProtKB-KW"/>
</dbReference>
<comment type="caution">
    <text evidence="10">The sequence shown here is derived from an EMBL/GenBank/DDBJ whole genome shotgun (WGS) entry which is preliminary data.</text>
</comment>
<gene>
    <name evidence="10" type="ORF">FHX64_002380</name>
</gene>
<dbReference type="Pfam" id="PF08331">
    <property type="entry name" value="QueG_DUF1730"/>
    <property type="match status" value="1"/>
</dbReference>
<dbReference type="Proteomes" id="UP000544222">
    <property type="component" value="Unassembled WGS sequence"/>
</dbReference>
<organism evidence="10 11">
    <name type="scientific">Microbacter margulisiae</name>
    <dbReference type="NCBI Taxonomy" id="1350067"/>
    <lineage>
        <taxon>Bacteria</taxon>
        <taxon>Pseudomonadati</taxon>
        <taxon>Bacteroidota</taxon>
        <taxon>Bacteroidia</taxon>
        <taxon>Bacteroidales</taxon>
        <taxon>Porphyromonadaceae</taxon>
        <taxon>Microbacter</taxon>
    </lineage>
</organism>
<keyword evidence="3" id="KW-0819">tRNA processing</keyword>
<feature type="domain" description="4Fe-4S ferredoxin-type" evidence="9">
    <location>
        <begin position="180"/>
        <end position="212"/>
    </location>
</feature>
<protein>
    <submittedName>
        <fullName evidence="10">Epoxyqueuosine reductase</fullName>
        <ecNumber evidence="10">1.17.99.6</ecNumber>
    </submittedName>
</protein>
<evidence type="ECO:0000256" key="2">
    <source>
        <dbReference type="ARBA" id="ARBA00022490"/>
    </source>
</evidence>
<dbReference type="GO" id="GO:0051539">
    <property type="term" value="F:4 iron, 4 sulfur cluster binding"/>
    <property type="evidence" value="ECO:0007669"/>
    <property type="project" value="UniProtKB-KW"/>
</dbReference>
<evidence type="ECO:0000256" key="1">
    <source>
        <dbReference type="ARBA" id="ARBA00022485"/>
    </source>
</evidence>
<reference evidence="10 11" key="1">
    <citation type="submission" date="2020-08" db="EMBL/GenBank/DDBJ databases">
        <title>Genomic Encyclopedia of Type Strains, Phase IV (KMG-IV): sequencing the most valuable type-strain genomes for metagenomic binning, comparative biology and taxonomic classification.</title>
        <authorList>
            <person name="Goeker M."/>
        </authorList>
    </citation>
    <scope>NUCLEOTIDE SEQUENCE [LARGE SCALE GENOMIC DNA]</scope>
    <source>
        <strain evidence="10 11">DSM 27471</strain>
    </source>
</reference>
<evidence type="ECO:0000256" key="7">
    <source>
        <dbReference type="ARBA" id="ARBA00023004"/>
    </source>
</evidence>
<dbReference type="EMBL" id="JACHYB010000002">
    <property type="protein sequence ID" value="MBB3188182.1"/>
    <property type="molecule type" value="Genomic_DNA"/>
</dbReference>
<dbReference type="NCBIfam" id="TIGR00276">
    <property type="entry name" value="tRNA epoxyqueuosine(34) reductase QueG"/>
    <property type="match status" value="1"/>
</dbReference>
<dbReference type="PROSITE" id="PS00198">
    <property type="entry name" value="4FE4S_FER_1"/>
    <property type="match status" value="1"/>
</dbReference>
<dbReference type="RefSeq" id="WP_183413958.1">
    <property type="nucleotide sequence ID" value="NZ_JACHYB010000002.1"/>
</dbReference>
<sequence>MRFHEKDPGGLQRISRAIKEQAVRLGFVACGITPVRLLEEDAAFMKHWLAEGRHGSMSYLERYAEERENPGLLLENARSIIVVLFPYQGNRKQPLGAPKIAKYAYGSDYHYVIKQKLQQLLEFIHHEITPVNGRAFCDTAPVFERRWAQQAGLGWIGTNKCLIHPEFGSFAMIGGLISDLEVAYDQPMEGGCGNCGLCVAKCPTHALSIPGRFDATQCISYLTIESKEEIPEVWKGKLQGYVAGCDICQDVCPWNHKKLISQSSIDAEQDVLWQMTREEWRLMNGSWYKRMVRKSALNRIPYKKMRQNLLAIDPLFFGEHPEEE</sequence>
<dbReference type="EC" id="1.17.99.6" evidence="10"/>
<name>A0A7W5DSD4_9PORP</name>
<accession>A0A7W5DSD4</accession>
<keyword evidence="1" id="KW-0004">4Fe-4S</keyword>
<proteinExistence type="predicted"/>
<keyword evidence="2" id="KW-0963">Cytoplasm</keyword>
<evidence type="ECO:0000256" key="3">
    <source>
        <dbReference type="ARBA" id="ARBA00022694"/>
    </source>
</evidence>
<dbReference type="GO" id="GO:0008616">
    <property type="term" value="P:tRNA queuosine(34) biosynthetic process"/>
    <property type="evidence" value="ECO:0007669"/>
    <property type="project" value="UniProtKB-KW"/>
</dbReference>